<keyword evidence="4" id="KW-1185">Reference proteome</keyword>
<dbReference type="Pfam" id="PF01471">
    <property type="entry name" value="PG_binding_1"/>
    <property type="match status" value="1"/>
</dbReference>
<name>A0A5M3W493_9ACTN</name>
<evidence type="ECO:0000313" key="3">
    <source>
        <dbReference type="EMBL" id="GES03119.1"/>
    </source>
</evidence>
<keyword evidence="1" id="KW-0732">Signal</keyword>
<gene>
    <name evidence="3" type="ORF">Acor_51850</name>
</gene>
<comment type="caution">
    <text evidence="3">The sequence shown here is derived from an EMBL/GenBank/DDBJ whole genome shotgun (WGS) entry which is preliminary data.</text>
</comment>
<dbReference type="RefSeq" id="WP_218034481.1">
    <property type="nucleotide sequence ID" value="NZ_BAAABN010000053.1"/>
</dbReference>
<feature type="signal peptide" evidence="1">
    <location>
        <begin position="1"/>
        <end position="27"/>
    </location>
</feature>
<dbReference type="Gene3D" id="1.10.101.10">
    <property type="entry name" value="PGBD-like superfamily/PGBD"/>
    <property type="match status" value="1"/>
</dbReference>
<proteinExistence type="predicted"/>
<dbReference type="SUPFAM" id="SSF47090">
    <property type="entry name" value="PGBD-like"/>
    <property type="match status" value="1"/>
</dbReference>
<dbReference type="EMBL" id="BLAD01000065">
    <property type="protein sequence ID" value="GES03119.1"/>
    <property type="molecule type" value="Genomic_DNA"/>
</dbReference>
<evidence type="ECO:0000259" key="2">
    <source>
        <dbReference type="Pfam" id="PF01471"/>
    </source>
</evidence>
<dbReference type="InterPro" id="IPR036366">
    <property type="entry name" value="PGBDSf"/>
</dbReference>
<evidence type="ECO:0000313" key="4">
    <source>
        <dbReference type="Proteomes" id="UP000334990"/>
    </source>
</evidence>
<dbReference type="AlphaFoldDB" id="A0A5M3W493"/>
<evidence type="ECO:0000256" key="1">
    <source>
        <dbReference type="SAM" id="SignalP"/>
    </source>
</evidence>
<feature type="chain" id="PRO_5024285712" description="Peptidoglycan binding-like domain-containing protein" evidence="1">
    <location>
        <begin position="28"/>
        <end position="157"/>
    </location>
</feature>
<protein>
    <recommendedName>
        <fullName evidence="2">Peptidoglycan binding-like domain-containing protein</fullName>
    </recommendedName>
</protein>
<sequence>MRRYLSTALVLAAVAGGLTALATPAAAAYPTCTRYGVVVTTDNRYVYYEFAPDGGTQCELKPGNSNGMVGRFQRTLNQCYGPSGLVRPLFPALTVNNSYDAATTGAVRAVQRHLGISVDGWAGPDTRSRMAHHTGEIPPSCGFPIRPIQIGWVAGTG</sequence>
<dbReference type="Proteomes" id="UP000334990">
    <property type="component" value="Unassembled WGS sequence"/>
</dbReference>
<dbReference type="InterPro" id="IPR002477">
    <property type="entry name" value="Peptidoglycan-bd-like"/>
</dbReference>
<organism evidence="3 4">
    <name type="scientific">Acrocarpospora corrugata</name>
    <dbReference type="NCBI Taxonomy" id="35763"/>
    <lineage>
        <taxon>Bacteria</taxon>
        <taxon>Bacillati</taxon>
        <taxon>Actinomycetota</taxon>
        <taxon>Actinomycetes</taxon>
        <taxon>Streptosporangiales</taxon>
        <taxon>Streptosporangiaceae</taxon>
        <taxon>Acrocarpospora</taxon>
    </lineage>
</organism>
<dbReference type="InterPro" id="IPR036365">
    <property type="entry name" value="PGBD-like_sf"/>
</dbReference>
<reference evidence="3 4" key="1">
    <citation type="submission" date="2019-10" db="EMBL/GenBank/DDBJ databases">
        <title>Whole genome shotgun sequence of Acrocarpospora corrugata NBRC 13972.</title>
        <authorList>
            <person name="Ichikawa N."/>
            <person name="Kimura A."/>
            <person name="Kitahashi Y."/>
            <person name="Komaki H."/>
            <person name="Oguchi A."/>
        </authorList>
    </citation>
    <scope>NUCLEOTIDE SEQUENCE [LARGE SCALE GENOMIC DNA]</scope>
    <source>
        <strain evidence="3 4">NBRC 13972</strain>
    </source>
</reference>
<feature type="domain" description="Peptidoglycan binding-like" evidence="2">
    <location>
        <begin position="69"/>
        <end position="130"/>
    </location>
</feature>
<accession>A0A5M3W493</accession>